<dbReference type="EMBL" id="JTDY01008983">
    <property type="protein sequence ID" value="KOB64239.1"/>
    <property type="molecule type" value="Genomic_DNA"/>
</dbReference>
<evidence type="ECO:0000313" key="7">
    <source>
        <dbReference type="Proteomes" id="UP000037510"/>
    </source>
</evidence>
<dbReference type="GO" id="GO:0016020">
    <property type="term" value="C:membrane"/>
    <property type="evidence" value="ECO:0007669"/>
    <property type="project" value="UniProtKB-SubCell"/>
</dbReference>
<dbReference type="PANTHER" id="PTHR46012">
    <property type="entry name" value="IP22168P"/>
    <property type="match status" value="1"/>
</dbReference>
<evidence type="ECO:0000256" key="2">
    <source>
        <dbReference type="ARBA" id="ARBA00006351"/>
    </source>
</evidence>
<dbReference type="SUPFAM" id="SSF53448">
    <property type="entry name" value="Nucleotide-diphospho-sugar transferases"/>
    <property type="match status" value="1"/>
</dbReference>
<comment type="subcellular location">
    <subcellularLocation>
        <location evidence="1">Membrane</location>
        <topology evidence="1">Single-pass type II membrane protein</topology>
    </subcellularLocation>
</comment>
<name>A0A0L7KMS3_OPEBR</name>
<comment type="similarity">
    <text evidence="2">Belongs to the glycosyltransferase 8 family.</text>
</comment>
<keyword evidence="5" id="KW-0735">Signal-anchor</keyword>
<keyword evidence="5" id="KW-0812">Transmembrane</keyword>
<accession>A0A0L7KMS3</accession>
<dbReference type="GO" id="GO:0035252">
    <property type="term" value="F:UDP-xylosyltransferase activity"/>
    <property type="evidence" value="ECO:0007669"/>
    <property type="project" value="TreeGrafter"/>
</dbReference>
<dbReference type="GO" id="GO:0016266">
    <property type="term" value="P:protein O-linked glycosylation via N-acetyl-galactosamine"/>
    <property type="evidence" value="ECO:0007669"/>
    <property type="project" value="TreeGrafter"/>
</dbReference>
<keyword evidence="7" id="KW-1185">Reference proteome</keyword>
<keyword evidence="4" id="KW-0808">Transferase</keyword>
<proteinExistence type="inferred from homology"/>
<organism evidence="6 7">
    <name type="scientific">Operophtera brumata</name>
    <name type="common">Winter moth</name>
    <name type="synonym">Phalaena brumata</name>
    <dbReference type="NCBI Taxonomy" id="104452"/>
    <lineage>
        <taxon>Eukaryota</taxon>
        <taxon>Metazoa</taxon>
        <taxon>Ecdysozoa</taxon>
        <taxon>Arthropoda</taxon>
        <taxon>Hexapoda</taxon>
        <taxon>Insecta</taxon>
        <taxon>Pterygota</taxon>
        <taxon>Neoptera</taxon>
        <taxon>Endopterygota</taxon>
        <taxon>Lepidoptera</taxon>
        <taxon>Glossata</taxon>
        <taxon>Ditrysia</taxon>
        <taxon>Geometroidea</taxon>
        <taxon>Geometridae</taxon>
        <taxon>Larentiinae</taxon>
        <taxon>Operophtera</taxon>
    </lineage>
</organism>
<dbReference type="InterPro" id="IPR029044">
    <property type="entry name" value="Nucleotide-diphossugar_trans"/>
</dbReference>
<dbReference type="Gene3D" id="3.90.550.10">
    <property type="entry name" value="Spore Coat Polysaccharide Biosynthesis Protein SpsA, Chain A"/>
    <property type="match status" value="1"/>
</dbReference>
<dbReference type="STRING" id="104452.A0A0L7KMS3"/>
<evidence type="ECO:0000256" key="1">
    <source>
        <dbReference type="ARBA" id="ARBA00004606"/>
    </source>
</evidence>
<dbReference type="Proteomes" id="UP000037510">
    <property type="component" value="Unassembled WGS sequence"/>
</dbReference>
<reference evidence="6 7" key="1">
    <citation type="journal article" date="2015" name="Genome Biol. Evol.">
        <title>The genome of winter moth (Operophtera brumata) provides a genomic perspective on sexual dimorphism and phenology.</title>
        <authorList>
            <person name="Derks M.F."/>
            <person name="Smit S."/>
            <person name="Salis L."/>
            <person name="Schijlen E."/>
            <person name="Bossers A."/>
            <person name="Mateman C."/>
            <person name="Pijl A.S."/>
            <person name="de Ridder D."/>
            <person name="Groenen M.A."/>
            <person name="Visser M.E."/>
            <person name="Megens H.J."/>
        </authorList>
    </citation>
    <scope>NUCLEOTIDE SEQUENCE [LARGE SCALE GENOMIC DNA]</scope>
    <source>
        <strain evidence="6">WM2013NL</strain>
        <tissue evidence="6">Head and thorax</tissue>
    </source>
</reference>
<evidence type="ECO:0000256" key="4">
    <source>
        <dbReference type="ARBA" id="ARBA00022679"/>
    </source>
</evidence>
<feature type="non-terminal residue" evidence="6">
    <location>
        <position position="1"/>
    </location>
</feature>
<dbReference type="InterPro" id="IPR051993">
    <property type="entry name" value="Glycosyltransferase_8"/>
</dbReference>
<comment type="caution">
    <text evidence="6">The sequence shown here is derived from an EMBL/GenBank/DDBJ whole genome shotgun (WGS) entry which is preliminary data.</text>
</comment>
<dbReference type="AlphaFoldDB" id="A0A0L7KMS3"/>
<keyword evidence="3" id="KW-0328">Glycosyltransferase</keyword>
<dbReference type="PANTHER" id="PTHR46012:SF2">
    <property type="entry name" value="IP22168P"/>
    <property type="match status" value="1"/>
</dbReference>
<evidence type="ECO:0000256" key="3">
    <source>
        <dbReference type="ARBA" id="ARBA00022676"/>
    </source>
</evidence>
<sequence length="326" mass="37715">DNTKIVISFVVCDSRFNESINVVKSILLFTRVHVHFVIFADDVLWVKLIETLTNFKVVTNNQLGYELHKINFPEPHKEFWLNLFRKCAAQRLFLPDRLKSCGHTSQGSTPLRYQLWHWRMTTRMCRDAMIYVDIDTLFLGPVEELWAHFSRFNSSQISAMALEDDNPNVSWYPRFASHPFYGKYGLNSGVMLMNLTRMRDFGWVDYDIINIIFYYQSRAVLVLSCRYNYRQDQCMYGDACGDAAAHGVFLLHGSRRAFHGDAQPAFQAVYRAIDEYELGTDPSNTLLSNIDKYISASPASNCASLKDAFLTVPNNTFQRLYSLPDR</sequence>
<protein>
    <submittedName>
        <fullName evidence="6">Putative GLT8D3 protein</fullName>
    </submittedName>
</protein>
<evidence type="ECO:0000313" key="6">
    <source>
        <dbReference type="EMBL" id="KOB64239.1"/>
    </source>
</evidence>
<gene>
    <name evidence="6" type="ORF">OBRU01_24482</name>
</gene>
<evidence type="ECO:0000256" key="5">
    <source>
        <dbReference type="ARBA" id="ARBA00022968"/>
    </source>
</evidence>